<evidence type="ECO:0000313" key="2">
    <source>
        <dbReference type="Proteomes" id="UP000550501"/>
    </source>
</evidence>
<keyword evidence="2" id="KW-1185">Reference proteome</keyword>
<dbReference type="RefSeq" id="WP_183466943.1">
    <property type="nucleotide sequence ID" value="NZ_JACHVU010000002.1"/>
</dbReference>
<sequence length="153" mass="17798">MGTGQMEAPDPLSAREKILVEGRDDWVKLWDVHRHVAEENSSASLLEVQRRTLELVRALVTERLAEIGDLRDHGAQFEPWTVGPDESMQRLAAQYVDHFDDRAGWPWTLWLRITDEGKRIGTIFEAAYQRWLTELREQDREFQALPDRFLPGS</sequence>
<name>A0A839Q1I2_MYCIR</name>
<proteinExistence type="predicted"/>
<comment type="caution">
    <text evidence="1">The sequence shown here is derived from an EMBL/GenBank/DDBJ whole genome shotgun (WGS) entry which is preliminary data.</text>
</comment>
<evidence type="ECO:0000313" key="1">
    <source>
        <dbReference type="EMBL" id="MBB2989669.1"/>
    </source>
</evidence>
<accession>A0A839Q1I2</accession>
<dbReference type="AlphaFoldDB" id="A0A839Q1I2"/>
<gene>
    <name evidence="1" type="ORF">FHR72_001132</name>
</gene>
<dbReference type="Proteomes" id="UP000550501">
    <property type="component" value="Unassembled WGS sequence"/>
</dbReference>
<reference evidence="1 2" key="1">
    <citation type="submission" date="2020-08" db="EMBL/GenBank/DDBJ databases">
        <title>The Agave Microbiome: Exploring the role of microbial communities in plant adaptations to desert environments.</title>
        <authorList>
            <person name="Partida-Martinez L.P."/>
        </authorList>
    </citation>
    <scope>NUCLEOTIDE SEQUENCE [LARGE SCALE GENOMIC DNA]</scope>
    <source>
        <strain evidence="1 2">AT2.18</strain>
    </source>
</reference>
<organism evidence="1 2">
    <name type="scientific">Mycolicibacterium iranicum</name>
    <name type="common">Mycobacterium iranicum</name>
    <dbReference type="NCBI Taxonomy" id="912594"/>
    <lineage>
        <taxon>Bacteria</taxon>
        <taxon>Bacillati</taxon>
        <taxon>Actinomycetota</taxon>
        <taxon>Actinomycetes</taxon>
        <taxon>Mycobacteriales</taxon>
        <taxon>Mycobacteriaceae</taxon>
        <taxon>Mycolicibacterium</taxon>
    </lineage>
</organism>
<dbReference type="EMBL" id="JACHVU010000002">
    <property type="protein sequence ID" value="MBB2989669.1"/>
    <property type="molecule type" value="Genomic_DNA"/>
</dbReference>
<protein>
    <submittedName>
        <fullName evidence="1">Uncharacterized protein</fullName>
    </submittedName>
</protein>